<protein>
    <recommendedName>
        <fullName evidence="4">Phosphopeptide-binding protein</fullName>
    </recommendedName>
</protein>
<evidence type="ECO:0000256" key="1">
    <source>
        <dbReference type="SAM" id="SignalP"/>
    </source>
</evidence>
<comment type="caution">
    <text evidence="2">The sequence shown here is derived from an EMBL/GenBank/DDBJ whole genome shotgun (WGS) entry which is preliminary data.</text>
</comment>
<evidence type="ECO:0000313" key="2">
    <source>
        <dbReference type="EMBL" id="KAA5533340.1"/>
    </source>
</evidence>
<feature type="signal peptide" evidence="1">
    <location>
        <begin position="1"/>
        <end position="19"/>
    </location>
</feature>
<accession>A0A5M6CFX5</accession>
<dbReference type="AlphaFoldDB" id="A0A5M6CFX5"/>
<keyword evidence="3" id="KW-1185">Reference proteome</keyword>
<keyword evidence="1" id="KW-0732">Signal</keyword>
<dbReference type="EMBL" id="VWSH01000003">
    <property type="protein sequence ID" value="KAA5533340.1"/>
    <property type="molecule type" value="Genomic_DNA"/>
</dbReference>
<dbReference type="RefSeq" id="WP_150033087.1">
    <property type="nucleotide sequence ID" value="NZ_VWSH01000003.1"/>
</dbReference>
<dbReference type="Proteomes" id="UP000323632">
    <property type="component" value="Unassembled WGS sequence"/>
</dbReference>
<feature type="chain" id="PRO_5024460111" description="Phosphopeptide-binding protein" evidence="1">
    <location>
        <begin position="20"/>
        <end position="277"/>
    </location>
</feature>
<organism evidence="2 3">
    <name type="scientific">Taibaiella lutea</name>
    <dbReference type="NCBI Taxonomy" id="2608001"/>
    <lineage>
        <taxon>Bacteria</taxon>
        <taxon>Pseudomonadati</taxon>
        <taxon>Bacteroidota</taxon>
        <taxon>Chitinophagia</taxon>
        <taxon>Chitinophagales</taxon>
        <taxon>Chitinophagaceae</taxon>
        <taxon>Taibaiella</taxon>
    </lineage>
</organism>
<proteinExistence type="predicted"/>
<sequence length="277" mass="30361">MNNKIVPASIAFVTLLALNACNNGTTENTTTADTAQATTAPAAPVTIQPVTGSPEFADAKLGIKNVKAEMQGTDSVKITIDYDVKNYELKNQTSDATTKECNNSKDGQHIHFILDNQPYAALYEPTKTFTVAAKSEHYLMSFLSRSYHESIKTPDAGVLYHFSVDEKGKLTKMDIPKTPMIFYSRPKGQYIGADTKNVLLDFYVYNTALAADGNKVKASINGTDFTIDKWQPYFIQNAPMGDVTVNVQLVDKDGKNIEGVNTSVSRSIKLAEQEPVK</sequence>
<name>A0A5M6CFX5_9BACT</name>
<reference evidence="2 3" key="1">
    <citation type="submission" date="2019-09" db="EMBL/GenBank/DDBJ databases">
        <title>Genome sequence and assembly of Taibaiella sp.</title>
        <authorList>
            <person name="Chhetri G."/>
        </authorList>
    </citation>
    <scope>NUCLEOTIDE SEQUENCE [LARGE SCALE GENOMIC DNA]</scope>
    <source>
        <strain evidence="2 3">KVB11</strain>
    </source>
</reference>
<evidence type="ECO:0008006" key="4">
    <source>
        <dbReference type="Google" id="ProtNLM"/>
    </source>
</evidence>
<evidence type="ECO:0000313" key="3">
    <source>
        <dbReference type="Proteomes" id="UP000323632"/>
    </source>
</evidence>
<gene>
    <name evidence="2" type="ORF">F0919_12400</name>
</gene>